<proteinExistence type="inferred from homology"/>
<dbReference type="SUPFAM" id="SSF88723">
    <property type="entry name" value="PIN domain-like"/>
    <property type="match status" value="1"/>
</dbReference>
<comment type="similarity">
    <text evidence="7 8">Belongs to the PINc/VapC protein family.</text>
</comment>
<keyword evidence="3 8" id="KW-0540">Nuclease</keyword>
<dbReference type="Pfam" id="PF01850">
    <property type="entry name" value="PIN"/>
    <property type="match status" value="1"/>
</dbReference>
<keyword evidence="11" id="KW-1185">Reference proteome</keyword>
<name>A0ABT2H479_9MICO</name>
<keyword evidence="6 8" id="KW-0460">Magnesium</keyword>
<evidence type="ECO:0000256" key="5">
    <source>
        <dbReference type="ARBA" id="ARBA00022801"/>
    </source>
</evidence>
<dbReference type="EMBL" id="JANLCJ010000004">
    <property type="protein sequence ID" value="MCS5734747.1"/>
    <property type="molecule type" value="Genomic_DNA"/>
</dbReference>
<evidence type="ECO:0000256" key="6">
    <source>
        <dbReference type="ARBA" id="ARBA00022842"/>
    </source>
</evidence>
<dbReference type="Proteomes" id="UP001165586">
    <property type="component" value="Unassembled WGS sequence"/>
</dbReference>
<accession>A0ABT2H479</accession>
<dbReference type="InterPro" id="IPR029060">
    <property type="entry name" value="PIN-like_dom_sf"/>
</dbReference>
<dbReference type="PANTHER" id="PTHR33653:SF1">
    <property type="entry name" value="RIBONUCLEASE VAPC2"/>
    <property type="match status" value="1"/>
</dbReference>
<keyword evidence="5 8" id="KW-0378">Hydrolase</keyword>
<evidence type="ECO:0000313" key="10">
    <source>
        <dbReference type="EMBL" id="MCS5734747.1"/>
    </source>
</evidence>
<protein>
    <recommendedName>
        <fullName evidence="8">Ribonuclease VapC</fullName>
        <shortName evidence="8">RNase VapC</shortName>
        <ecNumber evidence="8">3.1.-.-</ecNumber>
    </recommendedName>
    <alternativeName>
        <fullName evidence="8">Toxin VapC</fullName>
    </alternativeName>
</protein>
<dbReference type="RefSeq" id="WP_259539616.1">
    <property type="nucleotide sequence ID" value="NZ_JANLCJ010000004.1"/>
</dbReference>
<evidence type="ECO:0000256" key="4">
    <source>
        <dbReference type="ARBA" id="ARBA00022723"/>
    </source>
</evidence>
<evidence type="ECO:0000256" key="7">
    <source>
        <dbReference type="ARBA" id="ARBA00038093"/>
    </source>
</evidence>
<evidence type="ECO:0000259" key="9">
    <source>
        <dbReference type="Pfam" id="PF01850"/>
    </source>
</evidence>
<comment type="caution">
    <text evidence="10">The sequence shown here is derived from an EMBL/GenBank/DDBJ whole genome shotgun (WGS) entry which is preliminary data.</text>
</comment>
<dbReference type="Gene3D" id="3.40.50.1010">
    <property type="entry name" value="5'-nuclease"/>
    <property type="match status" value="1"/>
</dbReference>
<feature type="domain" description="PIN" evidence="9">
    <location>
        <begin position="14"/>
        <end position="131"/>
    </location>
</feature>
<organism evidence="10 11">
    <name type="scientific">Herbiconiux daphne</name>
    <dbReference type="NCBI Taxonomy" id="2970914"/>
    <lineage>
        <taxon>Bacteria</taxon>
        <taxon>Bacillati</taxon>
        <taxon>Actinomycetota</taxon>
        <taxon>Actinomycetes</taxon>
        <taxon>Micrococcales</taxon>
        <taxon>Microbacteriaceae</taxon>
        <taxon>Herbiconiux</taxon>
    </lineage>
</organism>
<dbReference type="CDD" id="cd18768">
    <property type="entry name" value="PIN_MtVapC4-C5-like"/>
    <property type="match status" value="1"/>
</dbReference>
<comment type="cofactor">
    <cofactor evidence="1 8">
        <name>Mg(2+)</name>
        <dbReference type="ChEBI" id="CHEBI:18420"/>
    </cofactor>
</comment>
<dbReference type="PANTHER" id="PTHR33653">
    <property type="entry name" value="RIBONUCLEASE VAPC2"/>
    <property type="match status" value="1"/>
</dbReference>
<evidence type="ECO:0000313" key="11">
    <source>
        <dbReference type="Proteomes" id="UP001165586"/>
    </source>
</evidence>
<feature type="binding site" evidence="8">
    <location>
        <position position="105"/>
    </location>
    <ligand>
        <name>Mg(2+)</name>
        <dbReference type="ChEBI" id="CHEBI:18420"/>
    </ligand>
</feature>
<sequence>MSATTSSSRSPRGLLDTSVLIASEAGRRLDTEKLPEESFLCVITLAELRAGVLAAVDTDTRARRLRTLEALGDVAVLPVDDGAAAEWARLRYRLHEAGRRVNVNDLWIASVALANDLPIVTQDADYDALADLGGPEVIRV</sequence>
<evidence type="ECO:0000256" key="1">
    <source>
        <dbReference type="ARBA" id="ARBA00001946"/>
    </source>
</evidence>
<reference evidence="10" key="1">
    <citation type="submission" date="2022-08" db="EMBL/GenBank/DDBJ databases">
        <authorList>
            <person name="Deng Y."/>
            <person name="Han X.-F."/>
            <person name="Zhang Y.-Q."/>
        </authorList>
    </citation>
    <scope>NUCLEOTIDE SEQUENCE</scope>
    <source>
        <strain evidence="10">CPCC 203386</strain>
    </source>
</reference>
<comment type="function">
    <text evidence="8">Toxic component of a toxin-antitoxin (TA) system. An RNase.</text>
</comment>
<evidence type="ECO:0000256" key="3">
    <source>
        <dbReference type="ARBA" id="ARBA00022722"/>
    </source>
</evidence>
<dbReference type="EC" id="3.1.-.-" evidence="8"/>
<gene>
    <name evidence="8" type="primary">vapC</name>
    <name evidence="10" type="ORF">N1032_13465</name>
</gene>
<evidence type="ECO:0000256" key="8">
    <source>
        <dbReference type="HAMAP-Rule" id="MF_00265"/>
    </source>
</evidence>
<dbReference type="InterPro" id="IPR002716">
    <property type="entry name" value="PIN_dom"/>
</dbReference>
<keyword evidence="8" id="KW-0800">Toxin</keyword>
<dbReference type="InterPro" id="IPR050556">
    <property type="entry name" value="Type_II_TA_system_RNase"/>
</dbReference>
<evidence type="ECO:0000256" key="2">
    <source>
        <dbReference type="ARBA" id="ARBA00022649"/>
    </source>
</evidence>
<keyword evidence="4 8" id="KW-0479">Metal-binding</keyword>
<dbReference type="HAMAP" id="MF_00265">
    <property type="entry name" value="VapC_Nob1"/>
    <property type="match status" value="1"/>
</dbReference>
<feature type="binding site" evidence="8">
    <location>
        <position position="16"/>
    </location>
    <ligand>
        <name>Mg(2+)</name>
        <dbReference type="ChEBI" id="CHEBI:18420"/>
    </ligand>
</feature>
<keyword evidence="2 8" id="KW-1277">Toxin-antitoxin system</keyword>
<dbReference type="InterPro" id="IPR022907">
    <property type="entry name" value="VapC_family"/>
</dbReference>